<accession>A0A382VWN3</accession>
<organism evidence="1">
    <name type="scientific">marine metagenome</name>
    <dbReference type="NCBI Taxonomy" id="408172"/>
    <lineage>
        <taxon>unclassified sequences</taxon>
        <taxon>metagenomes</taxon>
        <taxon>ecological metagenomes</taxon>
    </lineage>
</organism>
<dbReference type="AlphaFoldDB" id="A0A382VWN3"/>
<proteinExistence type="predicted"/>
<gene>
    <name evidence="1" type="ORF">METZ01_LOCUS403269</name>
</gene>
<sequence length="163" mass="17618">MTNTSFIFNLSHPSNKVFIVRCLLLFLCLFASKKIQAEAAPIYVDTQFELPSGFHIYKLAENSATGGSYDIVFDGQGRILVGDTTSVRRLEDKDQDGLYESHKVIATGLGGRGPQGLLVYGDNLYAVGGDGVQLYSGYESGDALKHQGRLGARFNTGGDHAAH</sequence>
<evidence type="ECO:0008006" key="2">
    <source>
        <dbReference type="Google" id="ProtNLM"/>
    </source>
</evidence>
<reference evidence="1" key="1">
    <citation type="submission" date="2018-05" db="EMBL/GenBank/DDBJ databases">
        <authorList>
            <person name="Lanie J.A."/>
            <person name="Ng W.-L."/>
            <person name="Kazmierczak K.M."/>
            <person name="Andrzejewski T.M."/>
            <person name="Davidsen T.M."/>
            <person name="Wayne K.J."/>
            <person name="Tettelin H."/>
            <person name="Glass J.I."/>
            <person name="Rusch D."/>
            <person name="Podicherti R."/>
            <person name="Tsui H.-C.T."/>
            <person name="Winkler M.E."/>
        </authorList>
    </citation>
    <scope>NUCLEOTIDE SEQUENCE</scope>
</reference>
<protein>
    <recommendedName>
        <fullName evidence="2">Glucose/Sorbosone dehydrogenase domain-containing protein</fullName>
    </recommendedName>
</protein>
<feature type="non-terminal residue" evidence="1">
    <location>
        <position position="163"/>
    </location>
</feature>
<name>A0A382VWN3_9ZZZZ</name>
<dbReference type="EMBL" id="UINC01154890">
    <property type="protein sequence ID" value="SVD50415.1"/>
    <property type="molecule type" value="Genomic_DNA"/>
</dbReference>
<evidence type="ECO:0000313" key="1">
    <source>
        <dbReference type="EMBL" id="SVD50415.1"/>
    </source>
</evidence>